<keyword evidence="3" id="KW-1185">Reference proteome</keyword>
<evidence type="ECO:0000256" key="1">
    <source>
        <dbReference type="SAM" id="MobiDB-lite"/>
    </source>
</evidence>
<protein>
    <submittedName>
        <fullName evidence="2">Uncharacterized protein</fullName>
    </submittedName>
</protein>
<reference evidence="2 3" key="1">
    <citation type="journal article" date="2009" name="Stand. Genomic Sci.">
        <title>Complete genome sequence of Actinosynnema mirum type strain (101).</title>
        <authorList>
            <person name="Land M."/>
            <person name="Lapidus A."/>
            <person name="Mayilraj S."/>
            <person name="Chen F."/>
            <person name="Copeland A."/>
            <person name="Del Rio T.G."/>
            <person name="Nolan M."/>
            <person name="Lucas S."/>
            <person name="Tice H."/>
            <person name="Cheng J.F."/>
            <person name="Chertkov O."/>
            <person name="Bruce D."/>
            <person name="Goodwin L."/>
            <person name="Pitluck S."/>
            <person name="Rohde M."/>
            <person name="Goker M."/>
            <person name="Pati A."/>
            <person name="Ivanova N."/>
            <person name="Mavromatis K."/>
            <person name="Chen A."/>
            <person name="Palaniappan K."/>
            <person name="Hauser L."/>
            <person name="Chang Y.J."/>
            <person name="Jeffries C.C."/>
            <person name="Brettin T."/>
            <person name="Detter J.C."/>
            <person name="Han C."/>
            <person name="Chain P."/>
            <person name="Tindall B.J."/>
            <person name="Bristow J."/>
            <person name="Eisen J.A."/>
            <person name="Markowitz V."/>
            <person name="Hugenholtz P."/>
            <person name="Kyrpides N.C."/>
            <person name="Klenk H.P."/>
        </authorList>
    </citation>
    <scope>NUCLEOTIDE SEQUENCE [LARGE SCALE GENOMIC DNA]</scope>
    <source>
        <strain evidence="3">ATCC 29888 / DSM 43827 / JCM 3225 / NBRC 14064 / NCIMB 13271 / NRRL B-12336 / IMRU 3971 / 101</strain>
    </source>
</reference>
<evidence type="ECO:0000313" key="2">
    <source>
        <dbReference type="EMBL" id="ACU34354.1"/>
    </source>
</evidence>
<feature type="region of interest" description="Disordered" evidence="1">
    <location>
        <begin position="122"/>
        <end position="146"/>
    </location>
</feature>
<dbReference type="AlphaFoldDB" id="C6WGN8"/>
<organism evidence="2 3">
    <name type="scientific">Actinosynnema mirum (strain ATCC 29888 / DSM 43827 / JCM 3225 / NBRC 14064 / NCIMB 13271 / NRRL B-12336 / IMRU 3971 / 101)</name>
    <dbReference type="NCBI Taxonomy" id="446462"/>
    <lineage>
        <taxon>Bacteria</taxon>
        <taxon>Bacillati</taxon>
        <taxon>Actinomycetota</taxon>
        <taxon>Actinomycetes</taxon>
        <taxon>Pseudonocardiales</taxon>
        <taxon>Pseudonocardiaceae</taxon>
        <taxon>Actinosynnema</taxon>
    </lineage>
</organism>
<gene>
    <name evidence="2" type="ordered locus">Amir_0387</name>
</gene>
<proteinExistence type="predicted"/>
<sequence length="146" mass="14467">MVSSRDPMVTVSRRSGSEGRVGAVVEVVISVALVVVVDVTCGTFVTTTLDVSVTVLGVALVGSTPPPWSIGGPSPAGAEDVRLGSIRCPSAGFGGPSSSRTAVVMPVSAAISANVTAGRGSRGTVGKATCGHPAKRPLPTPCPTIE</sequence>
<dbReference type="Proteomes" id="UP000002213">
    <property type="component" value="Chromosome"/>
</dbReference>
<evidence type="ECO:0000313" key="3">
    <source>
        <dbReference type="Proteomes" id="UP000002213"/>
    </source>
</evidence>
<dbReference type="KEGG" id="ami:Amir_0387"/>
<feature type="compositionally biased region" description="Pro residues" evidence="1">
    <location>
        <begin position="136"/>
        <end position="146"/>
    </location>
</feature>
<name>C6WGN8_ACTMD</name>
<dbReference type="HOGENOM" id="CLU_1773424_0_0_11"/>
<dbReference type="EMBL" id="CP001630">
    <property type="protein sequence ID" value="ACU34354.1"/>
    <property type="molecule type" value="Genomic_DNA"/>
</dbReference>
<accession>C6WGN8</accession>
<dbReference type="STRING" id="446462.Amir_0387"/>